<evidence type="ECO:0000313" key="1">
    <source>
        <dbReference type="EMBL" id="CCX16602.1"/>
    </source>
</evidence>
<evidence type="ECO:0000313" key="2">
    <source>
        <dbReference type="Proteomes" id="UP000018144"/>
    </source>
</evidence>
<name>U4LIK5_PYROM</name>
<keyword evidence="2" id="KW-1185">Reference proteome</keyword>
<reference evidence="1 2" key="1">
    <citation type="journal article" date="2013" name="PLoS Genet.">
        <title>The genome and development-dependent transcriptomes of Pyronema confluens: a window into fungal evolution.</title>
        <authorList>
            <person name="Traeger S."/>
            <person name="Altegoer F."/>
            <person name="Freitag M."/>
            <person name="Gabaldon T."/>
            <person name="Kempken F."/>
            <person name="Kumar A."/>
            <person name="Marcet-Houben M."/>
            <person name="Poggeler S."/>
            <person name="Stajich J.E."/>
            <person name="Nowrousian M."/>
        </authorList>
    </citation>
    <scope>NUCLEOTIDE SEQUENCE [LARGE SCALE GENOMIC DNA]</scope>
    <source>
        <strain evidence="2">CBS 100304</strain>
        <tissue evidence="1">Vegetative mycelium</tissue>
    </source>
</reference>
<dbReference type="AlphaFoldDB" id="U4LIK5"/>
<dbReference type="Proteomes" id="UP000018144">
    <property type="component" value="Unassembled WGS sequence"/>
</dbReference>
<accession>U4LIK5</accession>
<sequence>MEQIYRSQLASYTCIVKFNEFL</sequence>
<gene>
    <name evidence="1" type="ORF">PCON_03278</name>
</gene>
<proteinExistence type="predicted"/>
<organism evidence="1 2">
    <name type="scientific">Pyronema omphalodes (strain CBS 100304)</name>
    <name type="common">Pyronema confluens</name>
    <dbReference type="NCBI Taxonomy" id="1076935"/>
    <lineage>
        <taxon>Eukaryota</taxon>
        <taxon>Fungi</taxon>
        <taxon>Dikarya</taxon>
        <taxon>Ascomycota</taxon>
        <taxon>Pezizomycotina</taxon>
        <taxon>Pezizomycetes</taxon>
        <taxon>Pezizales</taxon>
        <taxon>Pyronemataceae</taxon>
        <taxon>Pyronema</taxon>
    </lineage>
</organism>
<protein>
    <submittedName>
        <fullName evidence="1">Uncharacterized protein</fullName>
    </submittedName>
</protein>
<dbReference type="EMBL" id="HF936465">
    <property type="protein sequence ID" value="CCX16602.1"/>
    <property type="molecule type" value="Genomic_DNA"/>
</dbReference>